<accession>A0A014N8Q7</accession>
<reference evidence="2 3" key="1">
    <citation type="submission" date="2014-02" db="EMBL/GenBank/DDBJ databases">
        <title>Draft genome of Erwinia mallotivora strain BT-MARDI, a papaya dieback pathogen.</title>
        <authorList>
            <person name="Redzuan R."/>
            <person name="Abu Bakar N."/>
            <person name="Badrun R."/>
            <person name="Mohd Raih M.F."/>
            <person name="Rozano L."/>
            <person name="Mat Amin N."/>
        </authorList>
    </citation>
    <scope>NUCLEOTIDE SEQUENCE [LARGE SCALE GENOMIC DNA]</scope>
    <source>
        <strain evidence="2 3">BT-MARDI</strain>
    </source>
</reference>
<proteinExistence type="predicted"/>
<keyword evidence="3" id="KW-1185">Reference proteome</keyword>
<dbReference type="RefSeq" id="WP_034937018.1">
    <property type="nucleotide sequence ID" value="NZ_JFHN01000045.1"/>
</dbReference>
<dbReference type="STRING" id="69222.BG55_10500"/>
<evidence type="ECO:0000313" key="3">
    <source>
        <dbReference type="Proteomes" id="UP000019918"/>
    </source>
</evidence>
<comment type="caution">
    <text evidence="2">The sequence shown here is derived from an EMBL/GenBank/DDBJ whole genome shotgun (WGS) entry which is preliminary data.</text>
</comment>
<feature type="region of interest" description="Disordered" evidence="1">
    <location>
        <begin position="1"/>
        <end position="21"/>
    </location>
</feature>
<dbReference type="Proteomes" id="UP000019918">
    <property type="component" value="Unassembled WGS sequence"/>
</dbReference>
<name>A0A014N8Q7_9GAMM</name>
<dbReference type="EMBL" id="JFHN01000045">
    <property type="protein sequence ID" value="EXU75738.1"/>
    <property type="molecule type" value="Genomic_DNA"/>
</dbReference>
<organism evidence="2 3">
    <name type="scientific">Erwinia mallotivora</name>
    <dbReference type="NCBI Taxonomy" id="69222"/>
    <lineage>
        <taxon>Bacteria</taxon>
        <taxon>Pseudomonadati</taxon>
        <taxon>Pseudomonadota</taxon>
        <taxon>Gammaproteobacteria</taxon>
        <taxon>Enterobacterales</taxon>
        <taxon>Erwiniaceae</taxon>
        <taxon>Erwinia</taxon>
    </lineage>
</organism>
<gene>
    <name evidence="2" type="ORF">BG55_10500</name>
</gene>
<dbReference type="AlphaFoldDB" id="A0A014N8Q7"/>
<sequence>MAVMAEEGSFSADRAGPPTKRYRQVAGIKNKSNNENTTGPLKILIKNNFSSMRLILNISNRKLSATFFIRHAQSELILTAIKLPLKVFLSREKEFDHRLTEVTGGIRVFS</sequence>
<evidence type="ECO:0000313" key="2">
    <source>
        <dbReference type="EMBL" id="EXU75738.1"/>
    </source>
</evidence>
<protein>
    <submittedName>
        <fullName evidence="2">Uncharacterized protein</fullName>
    </submittedName>
</protein>
<evidence type="ECO:0000256" key="1">
    <source>
        <dbReference type="SAM" id="MobiDB-lite"/>
    </source>
</evidence>